<organism evidence="8">
    <name type="scientific">Capitella teleta</name>
    <name type="common">Polychaete worm</name>
    <dbReference type="NCBI Taxonomy" id="283909"/>
    <lineage>
        <taxon>Eukaryota</taxon>
        <taxon>Metazoa</taxon>
        <taxon>Spiralia</taxon>
        <taxon>Lophotrochozoa</taxon>
        <taxon>Annelida</taxon>
        <taxon>Polychaeta</taxon>
        <taxon>Sedentaria</taxon>
        <taxon>Scolecida</taxon>
        <taxon>Capitellidae</taxon>
        <taxon>Capitella</taxon>
    </lineage>
</organism>
<dbReference type="GO" id="GO:0005789">
    <property type="term" value="C:endoplasmic reticulum membrane"/>
    <property type="evidence" value="ECO:0007669"/>
    <property type="project" value="UniProtKB-SubCell"/>
</dbReference>
<feature type="transmembrane region" description="Helical" evidence="7">
    <location>
        <begin position="74"/>
        <end position="93"/>
    </location>
</feature>
<evidence type="ECO:0000313" key="8">
    <source>
        <dbReference type="EMBL" id="ELT88847.1"/>
    </source>
</evidence>
<evidence type="ECO:0000256" key="7">
    <source>
        <dbReference type="SAM" id="Phobius"/>
    </source>
</evidence>
<evidence type="ECO:0000313" key="10">
    <source>
        <dbReference type="Proteomes" id="UP000014760"/>
    </source>
</evidence>
<dbReference type="FunCoup" id="R7TBI5">
    <property type="interactions" value="1534"/>
</dbReference>
<feature type="non-terminal residue" evidence="8">
    <location>
        <position position="1"/>
    </location>
</feature>
<dbReference type="EMBL" id="AMQN01003364">
    <property type="status" value="NOT_ANNOTATED_CDS"/>
    <property type="molecule type" value="Genomic_DNA"/>
</dbReference>
<dbReference type="Pfam" id="PF07019">
    <property type="entry name" value="EMC6"/>
    <property type="match status" value="1"/>
</dbReference>
<evidence type="ECO:0000256" key="6">
    <source>
        <dbReference type="ARBA" id="ARBA00023136"/>
    </source>
</evidence>
<dbReference type="PANTHER" id="PTHR12906:SF0">
    <property type="entry name" value="GEL COMPLEX SUBUNIT OPTI"/>
    <property type="match status" value="1"/>
</dbReference>
<protein>
    <recommendedName>
        <fullName evidence="11">Rab5-interacting protein</fullName>
    </recommendedName>
</protein>
<evidence type="ECO:0000256" key="2">
    <source>
        <dbReference type="ARBA" id="ARBA00009436"/>
    </source>
</evidence>
<dbReference type="STRING" id="283909.R7TBI5"/>
<name>R7TBI5_CAPTE</name>
<evidence type="ECO:0000256" key="4">
    <source>
        <dbReference type="ARBA" id="ARBA00022824"/>
    </source>
</evidence>
<comment type="subcellular location">
    <subcellularLocation>
        <location evidence="1">Endoplasmic reticulum membrane</location>
        <topology evidence="1">Multi-pass membrane protein</topology>
    </subcellularLocation>
</comment>
<keyword evidence="10" id="KW-1185">Reference proteome</keyword>
<dbReference type="InterPro" id="IPR010742">
    <property type="entry name" value="RCAF1"/>
</dbReference>
<reference evidence="9" key="3">
    <citation type="submission" date="2015-06" db="UniProtKB">
        <authorList>
            <consortium name="EnsemblMetazoa"/>
        </authorList>
    </citation>
    <scope>IDENTIFICATION</scope>
</reference>
<reference evidence="8 10" key="2">
    <citation type="journal article" date="2013" name="Nature">
        <title>Insights into bilaterian evolution from three spiralian genomes.</title>
        <authorList>
            <person name="Simakov O."/>
            <person name="Marletaz F."/>
            <person name="Cho S.J."/>
            <person name="Edsinger-Gonzales E."/>
            <person name="Havlak P."/>
            <person name="Hellsten U."/>
            <person name="Kuo D.H."/>
            <person name="Larsson T."/>
            <person name="Lv J."/>
            <person name="Arendt D."/>
            <person name="Savage R."/>
            <person name="Osoegawa K."/>
            <person name="de Jong P."/>
            <person name="Grimwood J."/>
            <person name="Chapman J.A."/>
            <person name="Shapiro H."/>
            <person name="Aerts A."/>
            <person name="Otillar R.P."/>
            <person name="Terry A.Y."/>
            <person name="Boore J.L."/>
            <person name="Grigoriev I.V."/>
            <person name="Lindberg D.R."/>
            <person name="Seaver E.C."/>
            <person name="Weisblat D.A."/>
            <person name="Putnam N.H."/>
            <person name="Rokhsar D.S."/>
        </authorList>
    </citation>
    <scope>NUCLEOTIDE SEQUENCE</scope>
    <source>
        <strain evidence="8 10">I ESC-2004</strain>
    </source>
</reference>
<dbReference type="Proteomes" id="UP000014760">
    <property type="component" value="Unassembled WGS sequence"/>
</dbReference>
<keyword evidence="4" id="KW-0256">Endoplasmic reticulum</keyword>
<evidence type="ECO:0008006" key="11">
    <source>
        <dbReference type="Google" id="ProtNLM"/>
    </source>
</evidence>
<dbReference type="PANTHER" id="PTHR12906">
    <property type="entry name" value="PROTEIN C20ORF24 RAB5-INTERACTING PROTEIN"/>
    <property type="match status" value="1"/>
</dbReference>
<comment type="similarity">
    <text evidence="2">Belongs to the EMC6 family.</text>
</comment>
<keyword evidence="6 7" id="KW-0472">Membrane</keyword>
<gene>
    <name evidence="8" type="ORF">CAPTEDRAFT_99150</name>
</gene>
<dbReference type="OMA" id="ANSEWPD"/>
<evidence type="ECO:0000256" key="5">
    <source>
        <dbReference type="ARBA" id="ARBA00022989"/>
    </source>
</evidence>
<accession>R7TBI5</accession>
<evidence type="ECO:0000256" key="1">
    <source>
        <dbReference type="ARBA" id="ARBA00004477"/>
    </source>
</evidence>
<dbReference type="GO" id="GO:0097250">
    <property type="term" value="P:mitochondrial respirasome assembly"/>
    <property type="evidence" value="ECO:0007669"/>
    <property type="project" value="InterPro"/>
</dbReference>
<dbReference type="EnsemblMetazoa" id="CapteT99150">
    <property type="protein sequence ID" value="CapteP99150"/>
    <property type="gene ID" value="CapteG99150"/>
</dbReference>
<sequence>TCDPQDEFLDVIYWLRQILGLLCGIVWGIIPFSGIAGLLIFFAFNALVVYVYMNSFQKVDEEEYGGMMEILKEGLMTSFATFLVAWIILYSALHYN</sequence>
<dbReference type="HOGENOM" id="CLU_120704_2_0_1"/>
<evidence type="ECO:0000256" key="3">
    <source>
        <dbReference type="ARBA" id="ARBA00022692"/>
    </source>
</evidence>
<proteinExistence type="inferred from homology"/>
<dbReference type="GO" id="GO:0005739">
    <property type="term" value="C:mitochondrion"/>
    <property type="evidence" value="ECO:0007669"/>
    <property type="project" value="GOC"/>
</dbReference>
<evidence type="ECO:0000313" key="9">
    <source>
        <dbReference type="EnsemblMetazoa" id="CapteP99150"/>
    </source>
</evidence>
<dbReference type="InterPro" id="IPR029008">
    <property type="entry name" value="EMC6-like"/>
</dbReference>
<reference evidence="10" key="1">
    <citation type="submission" date="2012-12" db="EMBL/GenBank/DDBJ databases">
        <authorList>
            <person name="Hellsten U."/>
            <person name="Grimwood J."/>
            <person name="Chapman J.A."/>
            <person name="Shapiro H."/>
            <person name="Aerts A."/>
            <person name="Otillar R.P."/>
            <person name="Terry A.Y."/>
            <person name="Boore J.L."/>
            <person name="Simakov O."/>
            <person name="Marletaz F."/>
            <person name="Cho S.-J."/>
            <person name="Edsinger-Gonzales E."/>
            <person name="Havlak P."/>
            <person name="Kuo D.-H."/>
            <person name="Larsson T."/>
            <person name="Lv J."/>
            <person name="Arendt D."/>
            <person name="Savage R."/>
            <person name="Osoegawa K."/>
            <person name="de Jong P."/>
            <person name="Lindberg D.R."/>
            <person name="Seaver E.C."/>
            <person name="Weisblat D.A."/>
            <person name="Putnam N.H."/>
            <person name="Grigoriev I.V."/>
            <person name="Rokhsar D.S."/>
        </authorList>
    </citation>
    <scope>NUCLEOTIDE SEQUENCE</scope>
    <source>
        <strain evidence="10">I ESC-2004</strain>
    </source>
</reference>
<dbReference type="OrthoDB" id="286395at2759"/>
<dbReference type="AlphaFoldDB" id="R7TBI5"/>
<dbReference type="EMBL" id="KB311659">
    <property type="protein sequence ID" value="ELT88847.1"/>
    <property type="molecule type" value="Genomic_DNA"/>
</dbReference>
<keyword evidence="3 7" id="KW-0812">Transmembrane</keyword>
<keyword evidence="5 7" id="KW-1133">Transmembrane helix</keyword>